<dbReference type="InterPro" id="IPR006671">
    <property type="entry name" value="Cyclin_N"/>
</dbReference>
<evidence type="ECO:0000256" key="3">
    <source>
        <dbReference type="ARBA" id="ARBA00023127"/>
    </source>
</evidence>
<dbReference type="SUPFAM" id="SSF47954">
    <property type="entry name" value="Cyclin-like"/>
    <property type="match status" value="2"/>
</dbReference>
<comment type="caution">
    <text evidence="9">The sequence shown here is derived from an EMBL/GenBank/DDBJ whole genome shotgun (WGS) entry which is preliminary data.</text>
</comment>
<dbReference type="SMART" id="SM01332">
    <property type="entry name" value="Cyclin_C"/>
    <property type="match status" value="1"/>
</dbReference>
<feature type="region of interest" description="Disordered" evidence="6">
    <location>
        <begin position="1"/>
        <end position="43"/>
    </location>
</feature>
<proteinExistence type="inferred from homology"/>
<evidence type="ECO:0000256" key="4">
    <source>
        <dbReference type="ARBA" id="ARBA00023306"/>
    </source>
</evidence>
<dbReference type="Proteomes" id="UP001165120">
    <property type="component" value="Unassembled WGS sequence"/>
</dbReference>
<feature type="domain" description="Cyclin-like" evidence="7">
    <location>
        <begin position="354"/>
        <end position="438"/>
    </location>
</feature>
<dbReference type="GO" id="GO:0044772">
    <property type="term" value="P:mitotic cell cycle phase transition"/>
    <property type="evidence" value="ECO:0007669"/>
    <property type="project" value="InterPro"/>
</dbReference>
<evidence type="ECO:0000313" key="10">
    <source>
        <dbReference type="Proteomes" id="UP001165120"/>
    </source>
</evidence>
<keyword evidence="2" id="KW-0132">Cell division</keyword>
<evidence type="ECO:0000259" key="7">
    <source>
        <dbReference type="SMART" id="SM00385"/>
    </source>
</evidence>
<dbReference type="PROSITE" id="PS00292">
    <property type="entry name" value="CYCLINS"/>
    <property type="match status" value="1"/>
</dbReference>
<keyword evidence="3 5" id="KW-0195">Cyclin</keyword>
<dbReference type="SMART" id="SM00385">
    <property type="entry name" value="CYCLIN"/>
    <property type="match status" value="2"/>
</dbReference>
<dbReference type="Gene3D" id="1.10.472.10">
    <property type="entry name" value="Cyclin-like"/>
    <property type="match status" value="2"/>
</dbReference>
<accession>A0A9W6T429</accession>
<feature type="region of interest" description="Disordered" evidence="6">
    <location>
        <begin position="204"/>
        <end position="278"/>
    </location>
</feature>
<evidence type="ECO:0000256" key="6">
    <source>
        <dbReference type="SAM" id="MobiDB-lite"/>
    </source>
</evidence>
<organism evidence="9 10">
    <name type="scientific">Candida boidinii</name>
    <name type="common">Yeast</name>
    <dbReference type="NCBI Taxonomy" id="5477"/>
    <lineage>
        <taxon>Eukaryota</taxon>
        <taxon>Fungi</taxon>
        <taxon>Dikarya</taxon>
        <taxon>Ascomycota</taxon>
        <taxon>Saccharomycotina</taxon>
        <taxon>Pichiomycetes</taxon>
        <taxon>Pichiales</taxon>
        <taxon>Pichiaceae</taxon>
        <taxon>Ogataea</taxon>
        <taxon>Ogataea/Candida clade</taxon>
    </lineage>
</organism>
<dbReference type="Pfam" id="PF00134">
    <property type="entry name" value="Cyclin_N"/>
    <property type="match status" value="1"/>
</dbReference>
<sequence length="571" mass="66201">MPNSNTNFVQQNRSRFNTNENNYDTVKSAQKSPQKKSSLISNIPQQSRKVLGVVSNINRSSRLSSKLNQLNQPKLQPAATSSIGIKQHIPEKHIVKPQVSKKSTTVNRSTPALSYINLDNQENYPHNSQVDHSLNASSTSISDDPKRNKKIEVFLENNNFQSSDSVNINRINEEIDEEFEAIPSGDDTVDDMEIPDQGQIIVKVNENQEQGQEDEDKLEEDDEEDEDVTQQVYGSDYLYKEDHATVSAEEEEEEEEDEEQAEEEEDEENEDNFVPMSPKWNRQTFNELKRVITKFSRNIPDPEDEDTYDVTMCSEYSPEIFNYIHELEVKLAPNPRYMDQQDELTWENRSTLVNWVVQVHTRFNLLPETLFLTINLIDRFLSKRVISLSRFQLCGAVALFIAAKYEEINCPSVQQMAYMVSNDYTVDELLRAERFMIDILEFEMGWPGPMSFLRRTSKADDYDNETRTLAKYFLEITIMDPRFVSSRPSWLAAGAQYLARKMLNHGVWTEAHVFYSGYTESQLEPLADVLIDCCIDYKNHHKAIFDKYSERRFKRSSVFVQDFIKSAYGEN</sequence>
<gene>
    <name evidence="9" type="ORF">Cboi02_000427300</name>
</gene>
<evidence type="ECO:0000259" key="8">
    <source>
        <dbReference type="SMART" id="SM01332"/>
    </source>
</evidence>
<evidence type="ECO:0000256" key="2">
    <source>
        <dbReference type="ARBA" id="ARBA00022618"/>
    </source>
</evidence>
<feature type="compositionally biased region" description="Polar residues" evidence="6">
    <location>
        <begin position="1"/>
        <end position="25"/>
    </location>
</feature>
<feature type="domain" description="Cyclin C-terminal" evidence="8">
    <location>
        <begin position="447"/>
        <end position="562"/>
    </location>
</feature>
<dbReference type="CDD" id="cd20512">
    <property type="entry name" value="CYCLIN_CLBs_yeast_rpt2"/>
    <property type="match status" value="1"/>
</dbReference>
<evidence type="ECO:0000313" key="9">
    <source>
        <dbReference type="EMBL" id="GME74050.1"/>
    </source>
</evidence>
<dbReference type="PANTHER" id="PTHR10177">
    <property type="entry name" value="CYCLINS"/>
    <property type="match status" value="1"/>
</dbReference>
<name>A0A9W6T429_CANBO</name>
<evidence type="ECO:0000256" key="1">
    <source>
        <dbReference type="ARBA" id="ARBA00006955"/>
    </source>
</evidence>
<protein>
    <submittedName>
        <fullName evidence="9">Unnamed protein product</fullName>
    </submittedName>
</protein>
<dbReference type="GO" id="GO:0016538">
    <property type="term" value="F:cyclin-dependent protein serine/threonine kinase regulator activity"/>
    <property type="evidence" value="ECO:0007669"/>
    <property type="project" value="InterPro"/>
</dbReference>
<dbReference type="InterPro" id="IPR013763">
    <property type="entry name" value="Cyclin-like_dom"/>
</dbReference>
<feature type="compositionally biased region" description="Low complexity" evidence="6">
    <location>
        <begin position="27"/>
        <end position="38"/>
    </location>
</feature>
<dbReference type="GO" id="GO:0051301">
    <property type="term" value="P:cell division"/>
    <property type="evidence" value="ECO:0007669"/>
    <property type="project" value="UniProtKB-KW"/>
</dbReference>
<comment type="similarity">
    <text evidence="1">Belongs to the cyclin family. Cyclin AB subfamily.</text>
</comment>
<feature type="compositionally biased region" description="Polar residues" evidence="6">
    <location>
        <begin position="122"/>
        <end position="142"/>
    </location>
</feature>
<feature type="compositionally biased region" description="Acidic residues" evidence="6">
    <location>
        <begin position="211"/>
        <end position="228"/>
    </location>
</feature>
<feature type="region of interest" description="Disordered" evidence="6">
    <location>
        <begin position="122"/>
        <end position="145"/>
    </location>
</feature>
<dbReference type="InterPro" id="IPR048258">
    <property type="entry name" value="Cyclins_cyclin-box"/>
</dbReference>
<dbReference type="InterPro" id="IPR036915">
    <property type="entry name" value="Cyclin-like_sf"/>
</dbReference>
<dbReference type="Pfam" id="PF02984">
    <property type="entry name" value="Cyclin_C"/>
    <property type="match status" value="1"/>
</dbReference>
<dbReference type="EMBL" id="BSXN01001675">
    <property type="protein sequence ID" value="GME74050.1"/>
    <property type="molecule type" value="Genomic_DNA"/>
</dbReference>
<dbReference type="FunFam" id="1.10.472.10:FF:000005">
    <property type="entry name" value="G2/mitotic-specific cyclin B"/>
    <property type="match status" value="1"/>
</dbReference>
<reference evidence="9" key="1">
    <citation type="submission" date="2023-04" db="EMBL/GenBank/DDBJ databases">
        <title>Candida boidinii NBRC 10035.</title>
        <authorList>
            <person name="Ichikawa N."/>
            <person name="Sato H."/>
            <person name="Tonouchi N."/>
        </authorList>
    </citation>
    <scope>NUCLEOTIDE SEQUENCE</scope>
    <source>
        <strain evidence="9">NBRC 10035</strain>
    </source>
</reference>
<feature type="domain" description="Cyclin-like" evidence="7">
    <location>
        <begin position="451"/>
        <end position="532"/>
    </location>
</feature>
<feature type="compositionally biased region" description="Acidic residues" evidence="6">
    <location>
        <begin position="248"/>
        <end position="271"/>
    </location>
</feature>
<dbReference type="InterPro" id="IPR039361">
    <property type="entry name" value="Cyclin"/>
</dbReference>
<keyword evidence="10" id="KW-1185">Reference proteome</keyword>
<dbReference type="AlphaFoldDB" id="A0A9W6T429"/>
<evidence type="ECO:0000256" key="5">
    <source>
        <dbReference type="RuleBase" id="RU000383"/>
    </source>
</evidence>
<dbReference type="InterPro" id="IPR004367">
    <property type="entry name" value="Cyclin_C-dom"/>
</dbReference>
<keyword evidence="4" id="KW-0131">Cell cycle</keyword>